<proteinExistence type="predicted"/>
<evidence type="ECO:0000313" key="2">
    <source>
        <dbReference type="Proteomes" id="UP000524237"/>
    </source>
</evidence>
<evidence type="ECO:0008006" key="3">
    <source>
        <dbReference type="Google" id="ProtNLM"/>
    </source>
</evidence>
<organism evidence="1 2">
    <name type="scientific">Alpinimonas psychrophila</name>
    <dbReference type="NCBI Taxonomy" id="748908"/>
    <lineage>
        <taxon>Bacteria</taxon>
        <taxon>Bacillati</taxon>
        <taxon>Actinomycetota</taxon>
        <taxon>Actinomycetes</taxon>
        <taxon>Micrococcales</taxon>
        <taxon>Microbacteriaceae</taxon>
        <taxon>Alpinimonas</taxon>
    </lineage>
</organism>
<name>A0A7W3PN82_9MICO</name>
<reference evidence="1 2" key="1">
    <citation type="submission" date="2020-07" db="EMBL/GenBank/DDBJ databases">
        <title>Sequencing the genomes of 1000 actinobacteria strains.</title>
        <authorList>
            <person name="Klenk H.-P."/>
        </authorList>
    </citation>
    <scope>NUCLEOTIDE SEQUENCE [LARGE SCALE GENOMIC DNA]</scope>
    <source>
        <strain evidence="1 2">DSM 23737</strain>
    </source>
</reference>
<evidence type="ECO:0000313" key="1">
    <source>
        <dbReference type="EMBL" id="MBA8827956.1"/>
    </source>
</evidence>
<sequence length="208" mass="22573">MNEFHKPALFAGHEFTAFRGGEDPAEVSFLAHESARALLARVREAQQPELVDRVVTFADENGIDVLAELWSTSSPHSLPGALWRMYLIRDMIVTNAENISILYGRGVEISVTPDPLVAGAPVPAGPEEMRALADRILRGAFEGDFADALHRSAAFCRVLAHGCTSMADDAELINPERATALTTQAFRLSKTAAEFSVCARLHRDGSLA</sequence>
<gene>
    <name evidence="1" type="ORF">FB555_000027</name>
</gene>
<dbReference type="Proteomes" id="UP000524237">
    <property type="component" value="Unassembled WGS sequence"/>
</dbReference>
<dbReference type="EMBL" id="JACGWU010000001">
    <property type="protein sequence ID" value="MBA8827956.1"/>
    <property type="molecule type" value="Genomic_DNA"/>
</dbReference>
<accession>A0A7W3PN82</accession>
<dbReference type="RefSeq" id="WP_343046355.1">
    <property type="nucleotide sequence ID" value="NZ_JACGWU010000001.1"/>
</dbReference>
<comment type="caution">
    <text evidence="1">The sequence shown here is derived from an EMBL/GenBank/DDBJ whole genome shotgun (WGS) entry which is preliminary data.</text>
</comment>
<dbReference type="AlphaFoldDB" id="A0A7W3PN82"/>
<protein>
    <recommendedName>
        <fullName evidence="3">DNA-directed RNA polymerase subunit beta</fullName>
    </recommendedName>
</protein>
<keyword evidence="2" id="KW-1185">Reference proteome</keyword>